<feature type="compositionally biased region" description="Basic and acidic residues" evidence="6">
    <location>
        <begin position="566"/>
        <end position="576"/>
    </location>
</feature>
<gene>
    <name evidence="8" type="primary">mfsd8_0</name>
    <name evidence="8" type="ORF">FJT64_026273</name>
</gene>
<dbReference type="InterPro" id="IPR051068">
    <property type="entry name" value="MFS_Domain-Containing_Protein"/>
</dbReference>
<protein>
    <submittedName>
        <fullName evidence="8">Major facilitator superfamily domain-containing protein 8</fullName>
    </submittedName>
</protein>
<reference evidence="8 9" key="1">
    <citation type="submission" date="2019-07" db="EMBL/GenBank/DDBJ databases">
        <title>Draft genome assembly of a fouling barnacle, Amphibalanus amphitrite (Darwin, 1854): The first reference genome for Thecostraca.</title>
        <authorList>
            <person name="Kim W."/>
        </authorList>
    </citation>
    <scope>NUCLEOTIDE SEQUENCE [LARGE SCALE GENOMIC DNA]</scope>
    <source>
        <strain evidence="8">SNU_AA5</strain>
        <tissue evidence="8">Soma without cirri and trophi</tissue>
    </source>
</reference>
<dbReference type="PANTHER" id="PTHR23510">
    <property type="entry name" value="INNER MEMBRANE TRANSPORT PROTEIN YAJR"/>
    <property type="match status" value="1"/>
</dbReference>
<feature type="transmembrane region" description="Helical" evidence="7">
    <location>
        <begin position="85"/>
        <end position="103"/>
    </location>
</feature>
<dbReference type="AlphaFoldDB" id="A0A6A4W668"/>
<feature type="transmembrane region" description="Helical" evidence="7">
    <location>
        <begin position="223"/>
        <end position="241"/>
    </location>
</feature>
<sequence>MHTLLASIGRMKWTRSKELSAPERSGIPIAFPTSHLESWQQRGRRRRYLRLLMAKSALFFLINSVTLPQTWPYLQSAQPGARKTAAALIVSATPLVRAFSAPLAGWMTRRVSFRWVALVCDLLTCAGGLLWSAAYSAPLPAAWWLLAARAVMGLCGGQLELLMTYVAHGTSSEERVLATAQAGGTIGIGTLLGPGVVALMSYIGTEGFSAAGMRFNQFTVSSLLLTALFTAVTVASCCLFTDSDIAAEESRMLALSHQRHRAQWFGLFVCLLASAHSFGAMRLHESLLVPMMMELYGWEENRALRDAGLVLLLASVVAMAINSLSARASQKHGERPVLIGALLGALISSVLGLPLEELALSQRAPGAGRRSLTLWPELLSASGNSSARCPGYQSWCPSAARLPFSQLVACVILTAASAAVLFTSAGATFSRLLPASGQGPYWGLMGACANVGRSVYPVAFTAVYSQLGPQMTYLGLTGVVSVLLLMAALSYNQLVPPVVPPVTHDNNNCDPSVQWYKQVYSQTLSTIMEDLASDLKQAEGAQRRRGELSEILGHGLTNLGKTARGGGHEGQDDTAEKTAVTVQ</sequence>
<dbReference type="InterPro" id="IPR011701">
    <property type="entry name" value="MFS"/>
</dbReference>
<dbReference type="OrthoDB" id="370281at2759"/>
<proteinExistence type="predicted"/>
<feature type="transmembrane region" description="Helical" evidence="7">
    <location>
        <begin position="336"/>
        <end position="355"/>
    </location>
</feature>
<keyword evidence="5 7" id="KW-0472">Membrane</keyword>
<keyword evidence="2" id="KW-0813">Transport</keyword>
<feature type="transmembrane region" description="Helical" evidence="7">
    <location>
        <begin position="48"/>
        <end position="65"/>
    </location>
</feature>
<dbReference type="GO" id="GO:0005765">
    <property type="term" value="C:lysosomal membrane"/>
    <property type="evidence" value="ECO:0007669"/>
    <property type="project" value="TreeGrafter"/>
</dbReference>
<feature type="transmembrane region" description="Helical" evidence="7">
    <location>
        <begin position="262"/>
        <end position="283"/>
    </location>
</feature>
<accession>A0A6A4W668</accession>
<dbReference type="EMBL" id="VIIS01001168">
    <property type="protein sequence ID" value="KAF0301433.1"/>
    <property type="molecule type" value="Genomic_DNA"/>
</dbReference>
<feature type="transmembrane region" description="Helical" evidence="7">
    <location>
        <begin position="182"/>
        <end position="203"/>
    </location>
</feature>
<comment type="subcellular location">
    <subcellularLocation>
        <location evidence="1">Endomembrane system</location>
        <topology evidence="1">Multi-pass membrane protein</topology>
    </subcellularLocation>
</comment>
<dbReference type="PANTHER" id="PTHR23510:SF3">
    <property type="entry name" value="MAJOR FACILITATOR SUPERFAMILY DOMAIN-CONTAINING PROTEIN 8"/>
    <property type="match status" value="1"/>
</dbReference>
<dbReference type="Pfam" id="PF07690">
    <property type="entry name" value="MFS_1"/>
    <property type="match status" value="1"/>
</dbReference>
<evidence type="ECO:0000256" key="2">
    <source>
        <dbReference type="ARBA" id="ARBA00022448"/>
    </source>
</evidence>
<evidence type="ECO:0000256" key="5">
    <source>
        <dbReference type="ARBA" id="ARBA00023136"/>
    </source>
</evidence>
<feature type="transmembrane region" description="Helical" evidence="7">
    <location>
        <begin position="115"/>
        <end position="135"/>
    </location>
</feature>
<comment type="caution">
    <text evidence="8">The sequence shown here is derived from an EMBL/GenBank/DDBJ whole genome shotgun (WGS) entry which is preliminary data.</text>
</comment>
<evidence type="ECO:0000256" key="3">
    <source>
        <dbReference type="ARBA" id="ARBA00022692"/>
    </source>
</evidence>
<feature type="transmembrane region" description="Helical" evidence="7">
    <location>
        <begin position="404"/>
        <end position="429"/>
    </location>
</feature>
<organism evidence="8 9">
    <name type="scientific">Amphibalanus amphitrite</name>
    <name type="common">Striped barnacle</name>
    <name type="synonym">Balanus amphitrite</name>
    <dbReference type="NCBI Taxonomy" id="1232801"/>
    <lineage>
        <taxon>Eukaryota</taxon>
        <taxon>Metazoa</taxon>
        <taxon>Ecdysozoa</taxon>
        <taxon>Arthropoda</taxon>
        <taxon>Crustacea</taxon>
        <taxon>Multicrustacea</taxon>
        <taxon>Cirripedia</taxon>
        <taxon>Thoracica</taxon>
        <taxon>Thoracicalcarea</taxon>
        <taxon>Balanomorpha</taxon>
        <taxon>Balanoidea</taxon>
        <taxon>Balanidae</taxon>
        <taxon>Amphibalaninae</taxon>
        <taxon>Amphibalanus</taxon>
    </lineage>
</organism>
<name>A0A6A4W668_AMPAM</name>
<feature type="transmembrane region" description="Helical" evidence="7">
    <location>
        <begin position="441"/>
        <end position="465"/>
    </location>
</feature>
<dbReference type="GO" id="GO:0022857">
    <property type="term" value="F:transmembrane transporter activity"/>
    <property type="evidence" value="ECO:0007669"/>
    <property type="project" value="InterPro"/>
</dbReference>
<keyword evidence="4 7" id="KW-1133">Transmembrane helix</keyword>
<keyword evidence="9" id="KW-1185">Reference proteome</keyword>
<evidence type="ECO:0000313" key="9">
    <source>
        <dbReference type="Proteomes" id="UP000440578"/>
    </source>
</evidence>
<evidence type="ECO:0000256" key="6">
    <source>
        <dbReference type="SAM" id="MobiDB-lite"/>
    </source>
</evidence>
<keyword evidence="3 7" id="KW-0812">Transmembrane</keyword>
<dbReference type="SUPFAM" id="SSF103473">
    <property type="entry name" value="MFS general substrate transporter"/>
    <property type="match status" value="1"/>
</dbReference>
<evidence type="ECO:0000313" key="8">
    <source>
        <dbReference type="EMBL" id="KAF0301433.1"/>
    </source>
</evidence>
<dbReference type="GO" id="GO:0012505">
    <property type="term" value="C:endomembrane system"/>
    <property type="evidence" value="ECO:0007669"/>
    <property type="project" value="UniProtKB-SubCell"/>
</dbReference>
<dbReference type="Proteomes" id="UP000440578">
    <property type="component" value="Unassembled WGS sequence"/>
</dbReference>
<dbReference type="Gene3D" id="1.20.1250.20">
    <property type="entry name" value="MFS general substrate transporter like domains"/>
    <property type="match status" value="2"/>
</dbReference>
<feature type="region of interest" description="Disordered" evidence="6">
    <location>
        <begin position="557"/>
        <end position="583"/>
    </location>
</feature>
<feature type="transmembrane region" description="Helical" evidence="7">
    <location>
        <begin position="303"/>
        <end position="324"/>
    </location>
</feature>
<dbReference type="InterPro" id="IPR036259">
    <property type="entry name" value="MFS_trans_sf"/>
</dbReference>
<feature type="transmembrane region" description="Helical" evidence="7">
    <location>
        <begin position="141"/>
        <end position="162"/>
    </location>
</feature>
<evidence type="ECO:0000256" key="4">
    <source>
        <dbReference type="ARBA" id="ARBA00022989"/>
    </source>
</evidence>
<feature type="transmembrane region" description="Helical" evidence="7">
    <location>
        <begin position="471"/>
        <end position="491"/>
    </location>
</feature>
<evidence type="ECO:0000256" key="1">
    <source>
        <dbReference type="ARBA" id="ARBA00004127"/>
    </source>
</evidence>
<evidence type="ECO:0000256" key="7">
    <source>
        <dbReference type="SAM" id="Phobius"/>
    </source>
</evidence>